<dbReference type="PROSITE" id="PS50801">
    <property type="entry name" value="STAS"/>
    <property type="match status" value="1"/>
</dbReference>
<sequence length="126" mass="14219">MQNTITQVREGDDTSLVLEAPSATPGGTLVFSDREEISVSLYEQELIRRIDEGTREIIFNFRDLAFMNSSYMAMLTTLGSYLQKKGGRVKFVNLDERRVKLIEMVGVLDLFKLYKTVDEAISDTAG</sequence>
<gene>
    <name evidence="2" type="ORF">UABAM_01400</name>
</gene>
<organism evidence="2 3">
    <name type="scientific">Uabimicrobium amorphum</name>
    <dbReference type="NCBI Taxonomy" id="2596890"/>
    <lineage>
        <taxon>Bacteria</taxon>
        <taxon>Pseudomonadati</taxon>
        <taxon>Planctomycetota</taxon>
        <taxon>Candidatus Uabimicrobiia</taxon>
        <taxon>Candidatus Uabimicrobiales</taxon>
        <taxon>Candidatus Uabimicrobiaceae</taxon>
        <taxon>Candidatus Uabimicrobium</taxon>
    </lineage>
</organism>
<protein>
    <submittedName>
        <fullName evidence="2">Anti-sigma factor antagonist</fullName>
    </submittedName>
</protein>
<keyword evidence="3" id="KW-1185">Reference proteome</keyword>
<name>A0A5S9IK71_UABAM</name>
<evidence type="ECO:0000259" key="1">
    <source>
        <dbReference type="PROSITE" id="PS50801"/>
    </source>
</evidence>
<feature type="domain" description="STAS" evidence="1">
    <location>
        <begin position="38"/>
        <end position="124"/>
    </location>
</feature>
<dbReference type="Pfam" id="PF01740">
    <property type="entry name" value="STAS"/>
    <property type="match status" value="1"/>
</dbReference>
<dbReference type="InterPro" id="IPR036513">
    <property type="entry name" value="STAS_dom_sf"/>
</dbReference>
<evidence type="ECO:0000313" key="2">
    <source>
        <dbReference type="EMBL" id="BBM83050.1"/>
    </source>
</evidence>
<evidence type="ECO:0000313" key="3">
    <source>
        <dbReference type="Proteomes" id="UP000326354"/>
    </source>
</evidence>
<dbReference type="KEGG" id="uam:UABAM_01400"/>
<dbReference type="EMBL" id="AP019860">
    <property type="protein sequence ID" value="BBM83050.1"/>
    <property type="molecule type" value="Genomic_DNA"/>
</dbReference>
<dbReference type="SUPFAM" id="SSF52091">
    <property type="entry name" value="SpoIIaa-like"/>
    <property type="match status" value="1"/>
</dbReference>
<dbReference type="Gene3D" id="3.30.750.24">
    <property type="entry name" value="STAS domain"/>
    <property type="match status" value="1"/>
</dbReference>
<dbReference type="RefSeq" id="WP_151967272.1">
    <property type="nucleotide sequence ID" value="NZ_AP019860.1"/>
</dbReference>
<dbReference type="GO" id="GO:0043856">
    <property type="term" value="F:anti-sigma factor antagonist activity"/>
    <property type="evidence" value="ECO:0007669"/>
    <property type="project" value="TreeGrafter"/>
</dbReference>
<proteinExistence type="predicted"/>
<dbReference type="InterPro" id="IPR002645">
    <property type="entry name" value="STAS_dom"/>
</dbReference>
<dbReference type="PANTHER" id="PTHR33495">
    <property type="entry name" value="ANTI-SIGMA FACTOR ANTAGONIST TM_1081-RELATED-RELATED"/>
    <property type="match status" value="1"/>
</dbReference>
<reference evidence="2 3" key="1">
    <citation type="submission" date="2019-08" db="EMBL/GenBank/DDBJ databases">
        <title>Complete genome sequence of Candidatus Uab amorphum.</title>
        <authorList>
            <person name="Shiratori T."/>
            <person name="Suzuki S."/>
            <person name="Kakizawa Y."/>
            <person name="Ishida K."/>
        </authorList>
    </citation>
    <scope>NUCLEOTIDE SEQUENCE [LARGE SCALE GENOMIC DNA]</scope>
    <source>
        <strain evidence="2 3">SRT547</strain>
    </source>
</reference>
<accession>A0A5S9IK71</accession>
<dbReference type="AlphaFoldDB" id="A0A5S9IK71"/>
<dbReference type="OrthoDB" id="287687at2"/>
<dbReference type="CDD" id="cd07043">
    <property type="entry name" value="STAS_anti-anti-sigma_factors"/>
    <property type="match status" value="1"/>
</dbReference>
<dbReference type="Proteomes" id="UP000326354">
    <property type="component" value="Chromosome"/>
</dbReference>